<organism evidence="2 3">
    <name type="scientific">Ensete ventricosum</name>
    <name type="common">Abyssinian banana</name>
    <name type="synonym">Musa ensete</name>
    <dbReference type="NCBI Taxonomy" id="4639"/>
    <lineage>
        <taxon>Eukaryota</taxon>
        <taxon>Viridiplantae</taxon>
        <taxon>Streptophyta</taxon>
        <taxon>Embryophyta</taxon>
        <taxon>Tracheophyta</taxon>
        <taxon>Spermatophyta</taxon>
        <taxon>Magnoliopsida</taxon>
        <taxon>Liliopsida</taxon>
        <taxon>Zingiberales</taxon>
        <taxon>Musaceae</taxon>
        <taxon>Ensete</taxon>
    </lineage>
</organism>
<accession>A0A426X6J7</accession>
<dbReference type="Proteomes" id="UP000287651">
    <property type="component" value="Unassembled WGS sequence"/>
</dbReference>
<evidence type="ECO:0000313" key="3">
    <source>
        <dbReference type="Proteomes" id="UP000287651"/>
    </source>
</evidence>
<proteinExistence type="predicted"/>
<comment type="caution">
    <text evidence="2">The sequence shown here is derived from an EMBL/GenBank/DDBJ whole genome shotgun (WGS) entry which is preliminary data.</text>
</comment>
<feature type="compositionally biased region" description="Low complexity" evidence="1">
    <location>
        <begin position="11"/>
        <end position="31"/>
    </location>
</feature>
<gene>
    <name evidence="2" type="ORF">B296_00052234</name>
</gene>
<evidence type="ECO:0000256" key="1">
    <source>
        <dbReference type="SAM" id="MobiDB-lite"/>
    </source>
</evidence>
<evidence type="ECO:0000313" key="2">
    <source>
        <dbReference type="EMBL" id="RRT35088.1"/>
    </source>
</evidence>
<sequence>MATTATLGLLNLLPNPNPNPSSGSSKSFLKLPPRRHLGPPQHLLPIAPPLPAAAVAFSLPLFLNPQVSYVVSSLSI</sequence>
<dbReference type="EMBL" id="AMZH03025609">
    <property type="protein sequence ID" value="RRT35088.1"/>
    <property type="molecule type" value="Genomic_DNA"/>
</dbReference>
<name>A0A426X6J7_ENSVE</name>
<dbReference type="AlphaFoldDB" id="A0A426X6J7"/>
<protein>
    <submittedName>
        <fullName evidence="2">Uncharacterized protein</fullName>
    </submittedName>
</protein>
<feature type="region of interest" description="Disordered" evidence="1">
    <location>
        <begin position="11"/>
        <end position="42"/>
    </location>
</feature>
<reference evidence="2 3" key="1">
    <citation type="journal article" date="2014" name="Agronomy (Basel)">
        <title>A Draft Genome Sequence for Ensete ventricosum, the Drought-Tolerant Tree Against Hunger.</title>
        <authorList>
            <person name="Harrison J."/>
            <person name="Moore K.A."/>
            <person name="Paszkiewicz K."/>
            <person name="Jones T."/>
            <person name="Grant M."/>
            <person name="Ambacheew D."/>
            <person name="Muzemil S."/>
            <person name="Studholme D.J."/>
        </authorList>
    </citation>
    <scope>NUCLEOTIDE SEQUENCE [LARGE SCALE GENOMIC DNA]</scope>
</reference>